<dbReference type="AlphaFoldDB" id="A0A7W4Z140"/>
<feature type="transmembrane region" description="Helical" evidence="6">
    <location>
        <begin position="20"/>
        <end position="40"/>
    </location>
</feature>
<evidence type="ECO:0000256" key="4">
    <source>
        <dbReference type="ARBA" id="ARBA00023136"/>
    </source>
</evidence>
<comment type="subcellular location">
    <subcellularLocation>
        <location evidence="1">Membrane</location>
        <topology evidence="1">Multi-pass membrane protein</topology>
    </subcellularLocation>
</comment>
<evidence type="ECO:0000313" key="8">
    <source>
        <dbReference type="EMBL" id="MBB3041461.1"/>
    </source>
</evidence>
<dbReference type="PANTHER" id="PTHR31310">
    <property type="match status" value="1"/>
</dbReference>
<feature type="compositionally biased region" description="Basic and acidic residues" evidence="5">
    <location>
        <begin position="262"/>
        <end position="279"/>
    </location>
</feature>
<reference evidence="8 9" key="1">
    <citation type="submission" date="2020-08" db="EMBL/GenBank/DDBJ databases">
        <title>Sequencing the genomes of 1000 actinobacteria strains.</title>
        <authorList>
            <person name="Klenk H.-P."/>
        </authorList>
    </citation>
    <scope>NUCLEOTIDE SEQUENCE [LARGE SCALE GENOMIC DNA]</scope>
    <source>
        <strain evidence="8 9">DSM 105498</strain>
    </source>
</reference>
<evidence type="ECO:0000256" key="5">
    <source>
        <dbReference type="SAM" id="MobiDB-lite"/>
    </source>
</evidence>
<dbReference type="Proteomes" id="UP000589626">
    <property type="component" value="Unassembled WGS sequence"/>
</dbReference>
<evidence type="ECO:0000259" key="7">
    <source>
        <dbReference type="Pfam" id="PF14378"/>
    </source>
</evidence>
<accession>A0A7W4Z140</accession>
<dbReference type="GO" id="GO:0016020">
    <property type="term" value="C:membrane"/>
    <property type="evidence" value="ECO:0007669"/>
    <property type="project" value="UniProtKB-SubCell"/>
</dbReference>
<sequence>MTTAPVIAPRRPLPRWARGLLELLLILGLWVLYSLARLLADTSMQPALDRANDLLHIEKLIGIHWETPLNQLFTDHRVLGLAGSYWYATLHYVVTAAVLVWLWRLGADRYGPARRALVIATLLGLLAYLFMPTAPPRFISGYVDVLSLHAADGWWGADASAPRGVGGLTNELAAFPSLHAGWSLWVALALQVYATRKWVRVLGWIYAIGTAVVIVGTGNHWVIDAMVGWLVVLVGWVAAQAIGKVPLRWPRRRRAAVAPDRPPSEPDPLDRLADERPSCEDTSVLD</sequence>
<gene>
    <name evidence="8" type="ORF">FHU40_001262</name>
</gene>
<evidence type="ECO:0000256" key="1">
    <source>
        <dbReference type="ARBA" id="ARBA00004141"/>
    </source>
</evidence>
<keyword evidence="3 6" id="KW-1133">Transmembrane helix</keyword>
<name>A0A7W4Z140_9ACTN</name>
<dbReference type="RefSeq" id="WP_183591360.1">
    <property type="nucleotide sequence ID" value="NZ_JACHWR010000001.1"/>
</dbReference>
<organism evidence="8 9">
    <name type="scientific">Nocardioides soli</name>
    <dbReference type="NCBI Taxonomy" id="1036020"/>
    <lineage>
        <taxon>Bacteria</taxon>
        <taxon>Bacillati</taxon>
        <taxon>Actinomycetota</taxon>
        <taxon>Actinomycetes</taxon>
        <taxon>Propionibacteriales</taxon>
        <taxon>Nocardioidaceae</taxon>
        <taxon>Nocardioides</taxon>
    </lineage>
</organism>
<evidence type="ECO:0000313" key="9">
    <source>
        <dbReference type="Proteomes" id="UP000589626"/>
    </source>
</evidence>
<dbReference type="Pfam" id="PF14378">
    <property type="entry name" value="PAP2_3"/>
    <property type="match status" value="1"/>
</dbReference>
<feature type="transmembrane region" description="Helical" evidence="6">
    <location>
        <begin position="115"/>
        <end position="131"/>
    </location>
</feature>
<dbReference type="CDD" id="cd03386">
    <property type="entry name" value="PAP2_Aur1_like"/>
    <property type="match status" value="1"/>
</dbReference>
<dbReference type="InterPro" id="IPR052185">
    <property type="entry name" value="IPC_Synthase-Related"/>
</dbReference>
<dbReference type="PANTHER" id="PTHR31310:SF7">
    <property type="entry name" value="PA-PHOSPHATASE RELATED-FAMILY PROTEIN DDB_G0268928"/>
    <property type="match status" value="1"/>
</dbReference>
<evidence type="ECO:0000256" key="2">
    <source>
        <dbReference type="ARBA" id="ARBA00022692"/>
    </source>
</evidence>
<proteinExistence type="predicted"/>
<keyword evidence="4 6" id="KW-0472">Membrane</keyword>
<keyword evidence="2 6" id="KW-0812">Transmembrane</keyword>
<keyword evidence="9" id="KW-1185">Reference proteome</keyword>
<feature type="transmembrane region" description="Helical" evidence="6">
    <location>
        <begin position="85"/>
        <end position="103"/>
    </location>
</feature>
<feature type="transmembrane region" description="Helical" evidence="6">
    <location>
        <begin position="227"/>
        <end position="247"/>
    </location>
</feature>
<feature type="region of interest" description="Disordered" evidence="5">
    <location>
        <begin position="255"/>
        <end position="286"/>
    </location>
</feature>
<comment type="caution">
    <text evidence="8">The sequence shown here is derived from an EMBL/GenBank/DDBJ whole genome shotgun (WGS) entry which is preliminary data.</text>
</comment>
<feature type="domain" description="Inositolphosphotransferase Aur1/Ipt1" evidence="7">
    <location>
        <begin position="53"/>
        <end position="237"/>
    </location>
</feature>
<dbReference type="EMBL" id="JACHWR010000001">
    <property type="protein sequence ID" value="MBB3041461.1"/>
    <property type="molecule type" value="Genomic_DNA"/>
</dbReference>
<feature type="transmembrane region" description="Helical" evidence="6">
    <location>
        <begin position="172"/>
        <end position="194"/>
    </location>
</feature>
<protein>
    <recommendedName>
        <fullName evidence="7">Inositolphosphotransferase Aur1/Ipt1 domain-containing protein</fullName>
    </recommendedName>
</protein>
<evidence type="ECO:0000256" key="6">
    <source>
        <dbReference type="SAM" id="Phobius"/>
    </source>
</evidence>
<dbReference type="InterPro" id="IPR026841">
    <property type="entry name" value="Aur1/Ipt1"/>
</dbReference>
<evidence type="ECO:0000256" key="3">
    <source>
        <dbReference type="ARBA" id="ARBA00022989"/>
    </source>
</evidence>
<feature type="transmembrane region" description="Helical" evidence="6">
    <location>
        <begin position="201"/>
        <end position="221"/>
    </location>
</feature>